<comment type="similarity">
    <text evidence="4">Belongs to the peptidase S8 family.</text>
</comment>
<dbReference type="InterPro" id="IPR036852">
    <property type="entry name" value="Peptidase_S8/S53_dom_sf"/>
</dbReference>
<evidence type="ECO:0000256" key="2">
    <source>
        <dbReference type="ARBA" id="ARBA00022801"/>
    </source>
</evidence>
<feature type="domain" description="Peptidase S8/S53" evidence="5">
    <location>
        <begin position="59"/>
        <end position="243"/>
    </location>
</feature>
<dbReference type="Gene3D" id="3.40.50.200">
    <property type="entry name" value="Peptidase S8/S53 domain"/>
    <property type="match status" value="1"/>
</dbReference>
<protein>
    <submittedName>
        <fullName evidence="6">S8 family serine peptidase</fullName>
    </submittedName>
</protein>
<evidence type="ECO:0000256" key="1">
    <source>
        <dbReference type="ARBA" id="ARBA00022670"/>
    </source>
</evidence>
<evidence type="ECO:0000313" key="6">
    <source>
        <dbReference type="EMBL" id="MDR4127309.1"/>
    </source>
</evidence>
<comment type="caution">
    <text evidence="6">The sequence shown here is derived from an EMBL/GenBank/DDBJ whole genome shotgun (WGS) entry which is preliminary data.</text>
</comment>
<evidence type="ECO:0000313" key="7">
    <source>
        <dbReference type="Proteomes" id="UP001232156"/>
    </source>
</evidence>
<evidence type="ECO:0000256" key="3">
    <source>
        <dbReference type="ARBA" id="ARBA00022825"/>
    </source>
</evidence>
<proteinExistence type="inferred from homology"/>
<dbReference type="Proteomes" id="UP001232156">
    <property type="component" value="Unassembled WGS sequence"/>
</dbReference>
<dbReference type="PROSITE" id="PS00137">
    <property type="entry name" value="SUBTILASE_HIS"/>
    <property type="match status" value="1"/>
</dbReference>
<keyword evidence="3" id="KW-0720">Serine protease</keyword>
<comment type="caution">
    <text evidence="4">Lacks conserved residue(s) required for the propagation of feature annotation.</text>
</comment>
<keyword evidence="7" id="KW-1185">Reference proteome</keyword>
<keyword evidence="2" id="KW-0378">Hydrolase</keyword>
<dbReference type="EMBL" id="JAUZQE010000103">
    <property type="protein sequence ID" value="MDR4127309.1"/>
    <property type="molecule type" value="Genomic_DNA"/>
</dbReference>
<organism evidence="6 7">
    <name type="scientific">Yanghanlia caeni</name>
    <dbReference type="NCBI Taxonomy" id="3064283"/>
    <lineage>
        <taxon>Bacteria</taxon>
        <taxon>Pseudomonadati</taxon>
        <taxon>Pseudomonadota</taxon>
        <taxon>Betaproteobacteria</taxon>
        <taxon>Burkholderiales</taxon>
        <taxon>Alcaligenaceae</taxon>
        <taxon>Yanghanlia</taxon>
    </lineage>
</organism>
<evidence type="ECO:0000259" key="5">
    <source>
        <dbReference type="Pfam" id="PF00082"/>
    </source>
</evidence>
<dbReference type="PRINTS" id="PR00723">
    <property type="entry name" value="SUBTILISIN"/>
</dbReference>
<name>A0ABU1DA81_9BURK</name>
<dbReference type="InterPro" id="IPR000209">
    <property type="entry name" value="Peptidase_S8/S53_dom"/>
</dbReference>
<dbReference type="Pfam" id="PF00082">
    <property type="entry name" value="Peptidase_S8"/>
    <property type="match status" value="1"/>
</dbReference>
<dbReference type="InterPro" id="IPR015500">
    <property type="entry name" value="Peptidase_S8_subtilisin-rel"/>
</dbReference>
<accession>A0ABU1DA81</accession>
<dbReference type="PROSITE" id="PS51892">
    <property type="entry name" value="SUBTILASE"/>
    <property type="match status" value="1"/>
</dbReference>
<keyword evidence="1" id="KW-0645">Protease</keyword>
<gene>
    <name evidence="6" type="ORF">Q8947_15205</name>
</gene>
<sequence>METSRDTSTPAMWAATQTPIWPNDPLFPVQWHLHNTGNTPYSVAGYDINVLPVWPDYSGKGQLVVALDDAFDETHPDLIANYRADLAWHLSHHSTGAGSRPWEEGLSHGTSVAGLIAATANNGLGGVGVAWGAEITGYRYAIQLFDCDIPLEQNVYLLFSDSVAKAVEQGVDVYNNSWGTIRPYPVAGEWQAYMHAAARNLVELGRDGLGIITVFSAGNERDVGLNANYDPVVSMPWVIAVAAGGQDGGVVS</sequence>
<reference evidence="6 7" key="1">
    <citation type="submission" date="2023-08" db="EMBL/GenBank/DDBJ databases">
        <title>Alcaligenaceae gen. nov., a novel taxon isolated from the sludge of Yixing Pesticide Factory.</title>
        <authorList>
            <person name="Ruan L."/>
        </authorList>
    </citation>
    <scope>NUCLEOTIDE SEQUENCE [LARGE SCALE GENOMIC DNA]</scope>
    <source>
        <strain evidence="6 7">LG-2</strain>
    </source>
</reference>
<evidence type="ECO:0000256" key="4">
    <source>
        <dbReference type="PROSITE-ProRule" id="PRU01240"/>
    </source>
</evidence>
<dbReference type="PANTHER" id="PTHR42884:SF14">
    <property type="entry name" value="NEUROENDOCRINE CONVERTASE 1"/>
    <property type="match status" value="1"/>
</dbReference>
<feature type="non-terminal residue" evidence="6">
    <location>
        <position position="252"/>
    </location>
</feature>
<dbReference type="InterPro" id="IPR022398">
    <property type="entry name" value="Peptidase_S8_His-AS"/>
</dbReference>
<dbReference type="RefSeq" id="WP_347287822.1">
    <property type="nucleotide sequence ID" value="NZ_JAUZQE010000103.1"/>
</dbReference>
<dbReference type="PANTHER" id="PTHR42884">
    <property type="entry name" value="PROPROTEIN CONVERTASE SUBTILISIN/KEXIN-RELATED"/>
    <property type="match status" value="1"/>
</dbReference>
<dbReference type="SUPFAM" id="SSF52743">
    <property type="entry name" value="Subtilisin-like"/>
    <property type="match status" value="1"/>
</dbReference>